<sequence>MGKINQSSVMIFLLLPILFFGQSKQERSSYYNWFDKVIGSEHTGLFNGKQYVNLDVNRIFEGKHAFYKSDDVLLGSLLYQGQHYFNVEMKYNLETDMVLAALKSGSTAYILQLIRDNIAEFTIDGSRFVRIDGFIENNDMTNGFHEVLLETPHFSLLKRHKKIRKKKLGNINGSIVKYEFVNANKYVLLSERNYKRITSKTDIIKIYPGLKKEIKDFYEDNKKLRKSQPDRFMQRLFEKIVEPAMSKNEI</sequence>
<comment type="caution">
    <text evidence="1">The sequence shown here is derived from an EMBL/GenBank/DDBJ whole genome shotgun (WGS) entry which is preliminary data.</text>
</comment>
<evidence type="ECO:0000313" key="2">
    <source>
        <dbReference type="Proteomes" id="UP001327027"/>
    </source>
</evidence>
<organism evidence="1 2">
    <name type="scientific">Aquimarina gracilis</name>
    <dbReference type="NCBI Taxonomy" id="874422"/>
    <lineage>
        <taxon>Bacteria</taxon>
        <taxon>Pseudomonadati</taxon>
        <taxon>Bacteroidota</taxon>
        <taxon>Flavobacteriia</taxon>
        <taxon>Flavobacteriales</taxon>
        <taxon>Flavobacteriaceae</taxon>
        <taxon>Aquimarina</taxon>
    </lineage>
</organism>
<proteinExistence type="predicted"/>
<protein>
    <recommendedName>
        <fullName evidence="3">DKNYY family protein</fullName>
    </recommendedName>
</protein>
<reference evidence="1 2" key="1">
    <citation type="journal article" date="2013" name="Int. J. Syst. Evol. Microbiol.">
        <title>Aquimarina gracilis sp. nov., isolated from the gut microflora of a mussel, Mytilus coruscus, and emended description of Aquimarina spongiae.</title>
        <authorList>
            <person name="Park S.C."/>
            <person name="Choe H.N."/>
            <person name="Baik K.S."/>
            <person name="Seong C.N."/>
        </authorList>
    </citation>
    <scope>NUCLEOTIDE SEQUENCE [LARGE SCALE GENOMIC DNA]</scope>
    <source>
        <strain evidence="1 2">PSC32</strain>
    </source>
</reference>
<gene>
    <name evidence="1" type="ORF">U6A24_11715</name>
</gene>
<dbReference type="Proteomes" id="UP001327027">
    <property type="component" value="Unassembled WGS sequence"/>
</dbReference>
<name>A0ABU5ZW92_9FLAO</name>
<accession>A0ABU5ZW92</accession>
<dbReference type="EMBL" id="JAYKLX010000005">
    <property type="protein sequence ID" value="MEB3346133.1"/>
    <property type="molecule type" value="Genomic_DNA"/>
</dbReference>
<keyword evidence="2" id="KW-1185">Reference proteome</keyword>
<dbReference type="RefSeq" id="WP_324180158.1">
    <property type="nucleotide sequence ID" value="NZ_BAABAW010000006.1"/>
</dbReference>
<evidence type="ECO:0008006" key="3">
    <source>
        <dbReference type="Google" id="ProtNLM"/>
    </source>
</evidence>
<evidence type="ECO:0000313" key="1">
    <source>
        <dbReference type="EMBL" id="MEB3346133.1"/>
    </source>
</evidence>